<reference evidence="2 3" key="2">
    <citation type="journal article" date="2014" name="BMC Genomics">
        <title>An improved genome of the model marine alga Ostreococcus tauri unfolds by assessing Illumina de novo assemblies.</title>
        <authorList>
            <person name="Blanc-Mathieu R."/>
            <person name="Verhelst B."/>
            <person name="Derelle E."/>
            <person name="Rombauts S."/>
            <person name="Bouget F.Y."/>
            <person name="Carre I."/>
            <person name="Chateau A."/>
            <person name="Eyre-Walker A."/>
            <person name="Grimsley N."/>
            <person name="Moreau H."/>
            <person name="Piegu B."/>
            <person name="Rivals E."/>
            <person name="Schackwitz W."/>
            <person name="Van de Peer Y."/>
            <person name="Piganeau G."/>
        </authorList>
    </citation>
    <scope>NUCLEOTIDE SEQUENCE [LARGE SCALE GENOMIC DNA]</scope>
    <source>
        <strain evidence="3">OTTH 0595 / CCAP 157/2 / RCC745</strain>
    </source>
</reference>
<dbReference type="KEGG" id="ota:OT_ostta16g02290"/>
<keyword evidence="3" id="KW-1185">Reference proteome</keyword>
<evidence type="ECO:0000256" key="1">
    <source>
        <dbReference type="SAM" id="MobiDB-lite"/>
    </source>
</evidence>
<accession>A0A096P855</accession>
<evidence type="ECO:0000313" key="3">
    <source>
        <dbReference type="Proteomes" id="UP000009170"/>
    </source>
</evidence>
<dbReference type="FunCoup" id="A0A096P855">
    <property type="interactions" value="217"/>
</dbReference>
<name>A0A096P855_OSTTA</name>
<reference evidence="3" key="1">
    <citation type="journal article" date="2006" name="Proc. Natl. Acad. Sci. U.S.A.">
        <title>Genome analysis of the smallest free-living eukaryote Ostreococcus tauri unveils many unique features.</title>
        <authorList>
            <person name="Derelle E."/>
            <person name="Ferraz C."/>
            <person name="Rombauts S."/>
            <person name="Rouze P."/>
            <person name="Worden A.Z."/>
            <person name="Robbens S."/>
            <person name="Partensky F."/>
            <person name="Degroeve S."/>
            <person name="Echeynie S."/>
            <person name="Cooke R."/>
            <person name="Saeys Y."/>
            <person name="Wuyts J."/>
            <person name="Jabbari K."/>
            <person name="Bowler C."/>
            <person name="Panaud O."/>
            <person name="Piegu B."/>
            <person name="Ball S.G."/>
            <person name="Ral J.-P."/>
            <person name="Bouget F.-Y."/>
            <person name="Piganeau G."/>
            <person name="De Baets B."/>
            <person name="Picard A."/>
            <person name="Delseny M."/>
            <person name="Demaille J."/>
            <person name="Van de Peer Y."/>
            <person name="Moreau H."/>
        </authorList>
    </citation>
    <scope>NUCLEOTIDE SEQUENCE [LARGE SCALE GENOMIC DNA]</scope>
    <source>
        <strain evidence="3">OTTH 0595 / CCAP 157/2 / RCC745</strain>
    </source>
</reference>
<protein>
    <submittedName>
        <fullName evidence="2">Uncharacterized protein</fullName>
    </submittedName>
</protein>
<dbReference type="PANTHER" id="PTHR13507">
    <property type="entry name" value="PRKR-INTERACTING PROTEIN 1"/>
    <property type="match status" value="1"/>
</dbReference>
<gene>
    <name evidence="2" type="ORF">OT_ostta16g02290</name>
</gene>
<dbReference type="EMBL" id="CAID01000016">
    <property type="protein sequence ID" value="CEG00439.1"/>
    <property type="molecule type" value="Genomic_DNA"/>
</dbReference>
<dbReference type="GO" id="GO:0005730">
    <property type="term" value="C:nucleolus"/>
    <property type="evidence" value="ECO:0007669"/>
    <property type="project" value="TreeGrafter"/>
</dbReference>
<dbReference type="STRING" id="70448.A0A096P855"/>
<dbReference type="OrthoDB" id="10067079at2759"/>
<dbReference type="GO" id="GO:0003725">
    <property type="term" value="F:double-stranded RNA binding"/>
    <property type="evidence" value="ECO:0007669"/>
    <property type="project" value="InterPro"/>
</dbReference>
<sequence>MRRPLALVLRDDQARALVAASTAAVDASDERARRARDADVLEVKLRAIQDNVKTSHLGRDVQGSQAGASSGEFHTYREQRRRERARLDAMEREAVAADAAAAREAKLHAARDALETKTAKNRAKRAKLKAKLKAKRAKTKSGGVGDEGVEEGGVDDVE</sequence>
<dbReference type="GO" id="GO:0004860">
    <property type="term" value="F:protein kinase inhibitor activity"/>
    <property type="evidence" value="ECO:0007669"/>
    <property type="project" value="TreeGrafter"/>
</dbReference>
<dbReference type="InParanoid" id="A0A096P855"/>
<dbReference type="GeneID" id="9831139"/>
<feature type="region of interest" description="Disordered" evidence="1">
    <location>
        <begin position="112"/>
        <end position="158"/>
    </location>
</feature>
<evidence type="ECO:0000313" key="2">
    <source>
        <dbReference type="EMBL" id="CEG00439.1"/>
    </source>
</evidence>
<comment type="caution">
    <text evidence="2">The sequence shown here is derived from an EMBL/GenBank/DDBJ whole genome shotgun (WGS) entry which is preliminary data.</text>
</comment>
<dbReference type="InterPro" id="IPR009548">
    <property type="entry name" value="Prkrip1"/>
</dbReference>
<organism evidence="2 3">
    <name type="scientific">Ostreococcus tauri</name>
    <name type="common">Marine green alga</name>
    <dbReference type="NCBI Taxonomy" id="70448"/>
    <lineage>
        <taxon>Eukaryota</taxon>
        <taxon>Viridiplantae</taxon>
        <taxon>Chlorophyta</taxon>
        <taxon>Mamiellophyceae</taxon>
        <taxon>Mamiellales</taxon>
        <taxon>Bathycoccaceae</taxon>
        <taxon>Ostreococcus</taxon>
    </lineage>
</organism>
<dbReference type="GO" id="GO:0019901">
    <property type="term" value="F:protein kinase binding"/>
    <property type="evidence" value="ECO:0007669"/>
    <property type="project" value="TreeGrafter"/>
</dbReference>
<dbReference type="Pfam" id="PF06658">
    <property type="entry name" value="DUF1168"/>
    <property type="match status" value="1"/>
</dbReference>
<dbReference type="PANTHER" id="PTHR13507:SF0">
    <property type="entry name" value="PRKR-INTERACTING PROTEIN 1"/>
    <property type="match status" value="1"/>
</dbReference>
<feature type="compositionally biased region" description="Basic residues" evidence="1">
    <location>
        <begin position="119"/>
        <end position="139"/>
    </location>
</feature>
<dbReference type="RefSeq" id="XP_003083702.2">
    <property type="nucleotide sequence ID" value="XM_003083654.2"/>
</dbReference>
<proteinExistence type="predicted"/>
<feature type="region of interest" description="Disordered" evidence="1">
    <location>
        <begin position="56"/>
        <end position="82"/>
    </location>
</feature>
<dbReference type="Proteomes" id="UP000009170">
    <property type="component" value="Unassembled WGS sequence"/>
</dbReference>
<feature type="compositionally biased region" description="Acidic residues" evidence="1">
    <location>
        <begin position="147"/>
        <end position="158"/>
    </location>
</feature>
<dbReference type="AlphaFoldDB" id="A0A096P855"/>